<evidence type="ECO:0000313" key="5">
    <source>
        <dbReference type="EMBL" id="JAA54334.1"/>
    </source>
</evidence>
<reference evidence="5" key="2">
    <citation type="journal article" date="2015" name="J. Proteomics">
        <title>Sexual differences in the sialomes of the zebra tick, Rhipicephalus pulchellus.</title>
        <authorList>
            <person name="Tan A.W."/>
            <person name="Francischetti I.M."/>
            <person name="Slovak M."/>
            <person name="Kini R.M."/>
            <person name="Ribeiro J.M."/>
        </authorList>
    </citation>
    <scope>NUCLEOTIDE SEQUENCE</scope>
    <source>
        <tissue evidence="5">Salivary gland</tissue>
    </source>
</reference>
<dbReference type="EMBL" id="GACK01010700">
    <property type="protein sequence ID" value="JAA54334.1"/>
    <property type="molecule type" value="mRNA"/>
</dbReference>
<organism evidence="5">
    <name type="scientific">Rhipicephalus pulchellus</name>
    <name type="common">Yellow backed tick</name>
    <name type="synonym">Dermacentor pulchellus</name>
    <dbReference type="NCBI Taxonomy" id="72859"/>
    <lineage>
        <taxon>Eukaryota</taxon>
        <taxon>Metazoa</taxon>
        <taxon>Ecdysozoa</taxon>
        <taxon>Arthropoda</taxon>
        <taxon>Chelicerata</taxon>
        <taxon>Arachnida</taxon>
        <taxon>Acari</taxon>
        <taxon>Parasitiformes</taxon>
        <taxon>Ixodida</taxon>
        <taxon>Ixodoidea</taxon>
        <taxon>Ixodidae</taxon>
        <taxon>Rhipicephalinae</taxon>
        <taxon>Rhipicephalus</taxon>
        <taxon>Rhipicephalus</taxon>
    </lineage>
</organism>
<feature type="signal peptide" evidence="4">
    <location>
        <begin position="1"/>
        <end position="20"/>
    </location>
</feature>
<evidence type="ECO:0000256" key="3">
    <source>
        <dbReference type="SAM" id="MobiDB-lite"/>
    </source>
</evidence>
<dbReference type="AlphaFoldDB" id="L7LU07"/>
<feature type="chain" id="PRO_5003980569" evidence="4">
    <location>
        <begin position="21"/>
        <end position="152"/>
    </location>
</feature>
<evidence type="ECO:0000256" key="2">
    <source>
        <dbReference type="ARBA" id="ARBA00022525"/>
    </source>
</evidence>
<dbReference type="Pfam" id="PF07771">
    <property type="entry name" value="TSGP1"/>
    <property type="match status" value="1"/>
</dbReference>
<accession>L7LU07</accession>
<evidence type="ECO:0000256" key="4">
    <source>
        <dbReference type="SAM" id="SignalP"/>
    </source>
</evidence>
<feature type="compositionally biased region" description="Basic residues" evidence="3">
    <location>
        <begin position="101"/>
        <end position="112"/>
    </location>
</feature>
<keyword evidence="2" id="KW-0964">Secreted</keyword>
<dbReference type="InterPro" id="IPR011694">
    <property type="entry name" value="Ixonnexin-like"/>
</dbReference>
<feature type="region of interest" description="Disordered" evidence="3">
    <location>
        <begin position="94"/>
        <end position="152"/>
    </location>
</feature>
<reference evidence="5" key="1">
    <citation type="submission" date="2012-11" db="EMBL/GenBank/DDBJ databases">
        <authorList>
            <person name="Lucero-Rivera Y.E."/>
            <person name="Tovar-Ramirez D."/>
        </authorList>
    </citation>
    <scope>NUCLEOTIDE SEQUENCE</scope>
    <source>
        <tissue evidence="5">Salivary gland</tissue>
    </source>
</reference>
<dbReference type="GO" id="GO:0005576">
    <property type="term" value="C:extracellular region"/>
    <property type="evidence" value="ECO:0007669"/>
    <property type="project" value="UniProtKB-SubCell"/>
</dbReference>
<keyword evidence="4" id="KW-0732">Signal</keyword>
<evidence type="ECO:0000256" key="1">
    <source>
        <dbReference type="ARBA" id="ARBA00004613"/>
    </source>
</evidence>
<feature type="compositionally biased region" description="Basic residues" evidence="3">
    <location>
        <begin position="120"/>
        <end position="139"/>
    </location>
</feature>
<sequence length="152" mass="17448">MFDLRLLWMLLLPVLQSTEGAILACPPGTPEKTPVPHCNYYCGKNQNDVWRMGYYINGTACEYPYEDKIGICAVVSGHYGCYWHKDEDVRHFLKDSTKAPKSTKKPRKKKPKTTSTTTKLPKRKKPKKPKKSSKTKQTKKASGYNLPEQPKW</sequence>
<comment type="subcellular location">
    <subcellularLocation>
        <location evidence="1">Secreted</location>
    </subcellularLocation>
</comment>
<protein>
    <submittedName>
        <fullName evidence="5">Putative basic tail protein</fullName>
    </submittedName>
</protein>
<proteinExistence type="evidence at transcript level"/>
<name>L7LU07_RHIPC</name>